<sequence>MYITIKLVLLVKLKLRSPISQNLQKFTKYTKYIQKYNINKINFQNFLYTFLQLYSNSIRYFTYNSYNNVYIV</sequence>
<proteinExistence type="predicted"/>
<reference evidence="1" key="1">
    <citation type="submission" date="2013-07" db="EMBL/GenBank/DDBJ databases">
        <title>The genome of an arbuscular mycorrhizal fungus provides insights into the evolution of the oldest plant symbiosis.</title>
        <authorList>
            <consortium name="DOE Joint Genome Institute"/>
            <person name="Tisserant E."/>
            <person name="Malbreil M."/>
            <person name="Kuo A."/>
            <person name="Kohler A."/>
            <person name="Symeonidi A."/>
            <person name="Balestrini R."/>
            <person name="Charron P."/>
            <person name="Duensing N."/>
            <person name="Frei-dit-Frey N."/>
            <person name="Gianinazzi-Pearson V."/>
            <person name="Gilbert B."/>
            <person name="Handa Y."/>
            <person name="Hijri M."/>
            <person name="Kaul R."/>
            <person name="Kawaguchi M."/>
            <person name="Krajinski F."/>
            <person name="Lammers P."/>
            <person name="Lapierre D."/>
            <person name="Masclaux F.G."/>
            <person name="Murat C."/>
            <person name="Morin E."/>
            <person name="Ndikumana S."/>
            <person name="Pagni M."/>
            <person name="Petitpierre D."/>
            <person name="Requena N."/>
            <person name="Rosikiewicz P."/>
            <person name="Riley R."/>
            <person name="Saito K."/>
            <person name="San Clemente H."/>
            <person name="Shapiro H."/>
            <person name="van Tuinen D."/>
            <person name="Becard G."/>
            <person name="Bonfante P."/>
            <person name="Paszkowski U."/>
            <person name="Shachar-Hill Y."/>
            <person name="Young J.P."/>
            <person name="Sanders I.R."/>
            <person name="Henrissat B."/>
            <person name="Rensing S.A."/>
            <person name="Grigoriev I.V."/>
            <person name="Corradi N."/>
            <person name="Roux C."/>
            <person name="Martin F."/>
        </authorList>
    </citation>
    <scope>NUCLEOTIDE SEQUENCE</scope>
    <source>
        <strain evidence="1">DAOM 197198</strain>
    </source>
</reference>
<name>U9SZB0_RHIID</name>
<dbReference type="HOGENOM" id="CLU_2723488_0_0_1"/>
<evidence type="ECO:0000313" key="1">
    <source>
        <dbReference type="EMBL" id="ESA01230.1"/>
    </source>
</evidence>
<accession>U9SZB0</accession>
<gene>
    <name evidence="1" type="ORF">GLOINDRAFT_261852</name>
</gene>
<protein>
    <submittedName>
        <fullName evidence="1">Uncharacterized protein</fullName>
    </submittedName>
</protein>
<dbReference type="AlphaFoldDB" id="U9SZB0"/>
<organism evidence="1">
    <name type="scientific">Rhizophagus irregularis (strain DAOM 181602 / DAOM 197198 / MUCL 43194)</name>
    <name type="common">Arbuscular mycorrhizal fungus</name>
    <name type="synonym">Glomus intraradices</name>
    <dbReference type="NCBI Taxonomy" id="747089"/>
    <lineage>
        <taxon>Eukaryota</taxon>
        <taxon>Fungi</taxon>
        <taxon>Fungi incertae sedis</taxon>
        <taxon>Mucoromycota</taxon>
        <taxon>Glomeromycotina</taxon>
        <taxon>Glomeromycetes</taxon>
        <taxon>Glomerales</taxon>
        <taxon>Glomeraceae</taxon>
        <taxon>Rhizophagus</taxon>
    </lineage>
</organism>
<dbReference type="EMBL" id="KI296632">
    <property type="protein sequence ID" value="ESA01230.1"/>
    <property type="molecule type" value="Genomic_DNA"/>
</dbReference>